<keyword evidence="8" id="KW-0282">Flagellum</keyword>
<dbReference type="NCBIfam" id="NF005413">
    <property type="entry name" value="PRK06986.1"/>
    <property type="match status" value="1"/>
</dbReference>
<dbReference type="Pfam" id="PF04545">
    <property type="entry name" value="Sigma70_r4"/>
    <property type="match status" value="1"/>
</dbReference>
<keyword evidence="5 6" id="KW-0804">Transcription</keyword>
<dbReference type="SUPFAM" id="SSF88659">
    <property type="entry name" value="Sigma3 and sigma4 domains of RNA polymerase sigma factors"/>
    <property type="match status" value="2"/>
</dbReference>
<feature type="short sequence motif" description="Interaction with polymerase core subunit RpoC" evidence="6">
    <location>
        <begin position="50"/>
        <end position="53"/>
    </location>
</feature>
<name>A0A1H7JXT6_9GAMM</name>
<dbReference type="STRING" id="1429083.GCA_001885685_01346"/>
<evidence type="ECO:0000256" key="3">
    <source>
        <dbReference type="ARBA" id="ARBA00023082"/>
    </source>
</evidence>
<keyword evidence="8" id="KW-0966">Cell projection</keyword>
<dbReference type="FunFam" id="1.10.1740.10:FF:000002">
    <property type="entry name" value="RNA polymerase sigma factor FliA"/>
    <property type="match status" value="1"/>
</dbReference>
<comment type="similarity">
    <text evidence="6">Belongs to the sigma-70 factor family. FliA subfamily.</text>
</comment>
<dbReference type="GO" id="GO:0005737">
    <property type="term" value="C:cytoplasm"/>
    <property type="evidence" value="ECO:0007669"/>
    <property type="project" value="UniProtKB-SubCell"/>
</dbReference>
<dbReference type="PRINTS" id="PR00046">
    <property type="entry name" value="SIGMA70FCT"/>
</dbReference>
<dbReference type="InterPro" id="IPR028617">
    <property type="entry name" value="Sigma70_FliA"/>
</dbReference>
<dbReference type="GO" id="GO:0006352">
    <property type="term" value="P:DNA-templated transcription initiation"/>
    <property type="evidence" value="ECO:0007669"/>
    <property type="project" value="UniProtKB-UniRule"/>
</dbReference>
<dbReference type="OrthoDB" id="9799825at2"/>
<sequence length="248" mass="27349">MTAALGGLRMYSKASVQNEQERLINQYAPLVKRIGYHLLARLPANVQLEDLLQAGMIGLLEAAKKFDDSKGASFETYAGIRIRGSMLDEVRKGDWAPRSVHRNTRMVSDAMRSIEARTGRDAKDSDVAAELGLSLDDYYGILSDTQGSRLFSFEDLQSTGGDSAFEYADSGAEEPFGDLQSERFQGALAEAIAGLPERERLVLSLYYDEELNLKEIGEVLGVSESRVCQLHSQAASRLRSRLSGWKSS</sequence>
<feature type="region of interest" description="Sigma-70 factor domain-4" evidence="6">
    <location>
        <begin position="191"/>
        <end position="239"/>
    </location>
</feature>
<evidence type="ECO:0000313" key="8">
    <source>
        <dbReference type="EMBL" id="SEK79292.1"/>
    </source>
</evidence>
<dbReference type="PIRSF" id="PIRSF000770">
    <property type="entry name" value="RNA_pol_sigma-SigE/K"/>
    <property type="match status" value="1"/>
</dbReference>
<dbReference type="PROSITE" id="PS00715">
    <property type="entry name" value="SIGMA70_1"/>
    <property type="match status" value="1"/>
</dbReference>
<evidence type="ECO:0000256" key="5">
    <source>
        <dbReference type="ARBA" id="ARBA00023163"/>
    </source>
</evidence>
<dbReference type="GO" id="GO:0016987">
    <property type="term" value="F:sigma factor activity"/>
    <property type="evidence" value="ECO:0007669"/>
    <property type="project" value="UniProtKB-UniRule"/>
</dbReference>
<feature type="domain" description="RNA polymerase sigma-70" evidence="7">
    <location>
        <begin position="50"/>
        <end position="63"/>
    </location>
</feature>
<dbReference type="InterPro" id="IPR012845">
    <property type="entry name" value="RNA_pol_sigma_FliA_WhiG"/>
</dbReference>
<accession>A0A1H7JXT6</accession>
<dbReference type="EMBL" id="FOAS01000005">
    <property type="protein sequence ID" value="SEK79292.1"/>
    <property type="molecule type" value="Genomic_DNA"/>
</dbReference>
<comment type="subcellular location">
    <subcellularLocation>
        <location evidence="6">Cytoplasm</location>
    </subcellularLocation>
</comment>
<protein>
    <recommendedName>
        <fullName evidence="6">RNA polymerase sigma factor FliA</fullName>
    </recommendedName>
    <alternativeName>
        <fullName evidence="6">RNA polymerase sigma factor for flagellar operon</fullName>
    </alternativeName>
    <alternativeName>
        <fullName evidence="6">Sigma F</fullName>
    </alternativeName>
    <alternativeName>
        <fullName evidence="6">Sigma-28</fullName>
    </alternativeName>
</protein>
<dbReference type="NCBIfam" id="TIGR02937">
    <property type="entry name" value="sigma70-ECF"/>
    <property type="match status" value="1"/>
</dbReference>
<keyword evidence="8" id="KW-0969">Cilium</keyword>
<dbReference type="Pfam" id="PF04539">
    <property type="entry name" value="Sigma70_r3"/>
    <property type="match status" value="1"/>
</dbReference>
<dbReference type="PANTHER" id="PTHR30385">
    <property type="entry name" value="SIGMA FACTOR F FLAGELLAR"/>
    <property type="match status" value="1"/>
</dbReference>
<dbReference type="GO" id="GO:0003677">
    <property type="term" value="F:DNA binding"/>
    <property type="evidence" value="ECO:0007669"/>
    <property type="project" value="UniProtKB-UniRule"/>
</dbReference>
<organism evidence="8 9">
    <name type="scientific">Atopomonas hussainii</name>
    <dbReference type="NCBI Taxonomy" id="1429083"/>
    <lineage>
        <taxon>Bacteria</taxon>
        <taxon>Pseudomonadati</taxon>
        <taxon>Pseudomonadota</taxon>
        <taxon>Gammaproteobacteria</taxon>
        <taxon>Pseudomonadales</taxon>
        <taxon>Pseudomonadaceae</taxon>
        <taxon>Atopomonas</taxon>
    </lineage>
</organism>
<evidence type="ECO:0000256" key="2">
    <source>
        <dbReference type="ARBA" id="ARBA00023015"/>
    </source>
</evidence>
<dbReference type="Proteomes" id="UP000185766">
    <property type="component" value="Unassembled WGS sequence"/>
</dbReference>
<evidence type="ECO:0000259" key="7">
    <source>
        <dbReference type="PROSITE" id="PS00715"/>
    </source>
</evidence>
<dbReference type="AlphaFoldDB" id="A0A1H7JXT6"/>
<evidence type="ECO:0000256" key="1">
    <source>
        <dbReference type="ARBA" id="ARBA00022490"/>
    </source>
</evidence>
<comment type="caution">
    <text evidence="6">Lacks conserved residue(s) required for the propagation of feature annotation.</text>
</comment>
<keyword evidence="9" id="KW-1185">Reference proteome</keyword>
<dbReference type="SUPFAM" id="SSF88946">
    <property type="entry name" value="Sigma2 domain of RNA polymerase sigma factors"/>
    <property type="match status" value="1"/>
</dbReference>
<dbReference type="InterPro" id="IPR007630">
    <property type="entry name" value="RNA_pol_sigma70_r4"/>
</dbReference>
<dbReference type="Gene3D" id="1.10.1740.10">
    <property type="match status" value="1"/>
</dbReference>
<feature type="region of interest" description="Sigma-70 factor domain-2" evidence="6">
    <location>
        <begin position="23"/>
        <end position="95"/>
    </location>
</feature>
<dbReference type="InterPro" id="IPR013324">
    <property type="entry name" value="RNA_pol_sigma_r3/r4-like"/>
</dbReference>
<dbReference type="CDD" id="cd06171">
    <property type="entry name" value="Sigma70_r4"/>
    <property type="match status" value="1"/>
</dbReference>
<evidence type="ECO:0000313" key="9">
    <source>
        <dbReference type="Proteomes" id="UP000185766"/>
    </source>
</evidence>
<dbReference type="HAMAP" id="MF_00962">
    <property type="entry name" value="Sigma70_FliA"/>
    <property type="match status" value="1"/>
</dbReference>
<dbReference type="Pfam" id="PF04542">
    <property type="entry name" value="Sigma70_r2"/>
    <property type="match status" value="1"/>
</dbReference>
<dbReference type="InterPro" id="IPR013325">
    <property type="entry name" value="RNA_pol_sigma_r2"/>
</dbReference>
<proteinExistence type="inferred from homology"/>
<feature type="DNA-binding region" description="H-T-H motif" evidence="6">
    <location>
        <begin position="213"/>
        <end position="232"/>
    </location>
</feature>
<dbReference type="PANTHER" id="PTHR30385:SF7">
    <property type="entry name" value="RNA POLYMERASE SIGMA FACTOR FLIA"/>
    <property type="match status" value="1"/>
</dbReference>
<dbReference type="InterPro" id="IPR014284">
    <property type="entry name" value="RNA_pol_sigma-70_dom"/>
</dbReference>
<dbReference type="InterPro" id="IPR007627">
    <property type="entry name" value="RNA_pol_sigma70_r2"/>
</dbReference>
<dbReference type="RefSeq" id="WP_139214029.1">
    <property type="nucleotide sequence ID" value="NZ_FOAS01000005.1"/>
</dbReference>
<dbReference type="NCBIfam" id="TIGR02479">
    <property type="entry name" value="FliA_WhiG"/>
    <property type="match status" value="1"/>
</dbReference>
<dbReference type="InterPro" id="IPR000943">
    <property type="entry name" value="RNA_pol_sigma70"/>
</dbReference>
<dbReference type="InterPro" id="IPR007624">
    <property type="entry name" value="RNA_pol_sigma70_r3"/>
</dbReference>
<keyword evidence="4 6" id="KW-0238">DNA-binding</keyword>
<keyword evidence="2 6" id="KW-0805">Transcription regulation</keyword>
<reference evidence="8 9" key="1">
    <citation type="submission" date="2016-10" db="EMBL/GenBank/DDBJ databases">
        <authorList>
            <person name="de Groot N.N."/>
        </authorList>
    </citation>
    <scope>NUCLEOTIDE SEQUENCE [LARGE SCALE GENOMIC DNA]</scope>
    <source>
        <strain evidence="8 9">JCM 19513</strain>
    </source>
</reference>
<evidence type="ECO:0000256" key="6">
    <source>
        <dbReference type="HAMAP-Rule" id="MF_00962"/>
    </source>
</evidence>
<evidence type="ECO:0000256" key="4">
    <source>
        <dbReference type="ARBA" id="ARBA00023125"/>
    </source>
</evidence>
<keyword evidence="1 6" id="KW-0963">Cytoplasm</keyword>
<gene>
    <name evidence="6" type="primary">fliA</name>
    <name evidence="8" type="ORF">SAMN05216214_10581</name>
</gene>
<dbReference type="FunFam" id="1.20.140.160:FF:000001">
    <property type="entry name" value="RNA polymerase sigma factor FliA"/>
    <property type="match status" value="1"/>
</dbReference>
<comment type="function">
    <text evidence="6">Sigma factors are initiation factors that promote the attachment of RNA polymerase to specific initiation sites and are then released. This sigma factor controls the expression of flagella-related genes.</text>
</comment>
<dbReference type="Gene3D" id="1.20.140.160">
    <property type="match status" value="1"/>
</dbReference>
<keyword evidence="3 6" id="KW-0731">Sigma factor</keyword>
<dbReference type="GO" id="GO:0003899">
    <property type="term" value="F:DNA-directed RNA polymerase activity"/>
    <property type="evidence" value="ECO:0007669"/>
    <property type="project" value="InterPro"/>
</dbReference>